<keyword evidence="2" id="KW-0547">Nucleotide-binding</keyword>
<gene>
    <name evidence="7" type="ORF">DL89DRAFT_291256</name>
</gene>
<dbReference type="SMART" id="SM00533">
    <property type="entry name" value="MUTSd"/>
    <property type="match status" value="1"/>
</dbReference>
<name>A0A1Y1WEV5_9FUNG</name>
<dbReference type="InterPro" id="IPR007696">
    <property type="entry name" value="DNA_mismatch_repair_MutS_core"/>
</dbReference>
<evidence type="ECO:0000313" key="7">
    <source>
        <dbReference type="EMBL" id="ORX72002.1"/>
    </source>
</evidence>
<evidence type="ECO:0000313" key="8">
    <source>
        <dbReference type="Proteomes" id="UP000193922"/>
    </source>
</evidence>
<dbReference type="GO" id="GO:0005524">
    <property type="term" value="F:ATP binding"/>
    <property type="evidence" value="ECO:0007669"/>
    <property type="project" value="UniProtKB-KW"/>
</dbReference>
<dbReference type="EMBL" id="MCFD01000003">
    <property type="protein sequence ID" value="ORX72002.1"/>
    <property type="molecule type" value="Genomic_DNA"/>
</dbReference>
<dbReference type="SUPFAM" id="SSF48334">
    <property type="entry name" value="DNA repair protein MutS, domain III"/>
    <property type="match status" value="1"/>
</dbReference>
<sequence>MPETIVHANSTSLNIDAIELETDTLFDNKVSVGAAGALLGYLSGQDDGQPAIAQIRIIRLKQYMPVGEDVLSTLGIVDRDQHPNMHALGRAKEGLSLFKERLDAVEFLLQPKNTAKHEEMRGVLARMKSIRTVCARIHTELLVADLEALAQFAYATVKLHNIVLSLENVPDILGKFLDVDRTCFNEIGSRIIRMVDFNNSKEEQRFDMLETILSQWSQQMSQAIGLPVAAVYYPQLGFLTSIEVSLLKFQTDEHQYFKNEFTEELDRTPWRCAEVGLELQRYICEHVQQIGEAYEMAAEIDCLQALATFASTQCIHIVGGRHPVLESTVADSSFIANSIHLCGPGCLHEEELEVCSDDNPQTLVLVGPNASGKSVLLKQTALAVYMAHIGSFVPADFAIVSLTDRIFVMGKAMESLYRHTSALSADLELFGRGTNPADGLGLFCGVMVSLSSRSRDRPMLIAVTHFHAVMYIVGDPV</sequence>
<proteinExistence type="inferred from homology"/>
<feature type="domain" description="DNA mismatch repair protein MutS core" evidence="5">
    <location>
        <begin position="68"/>
        <end position="328"/>
    </location>
</feature>
<dbReference type="RefSeq" id="XP_040745426.1">
    <property type="nucleotide sequence ID" value="XM_040890176.1"/>
</dbReference>
<dbReference type="GeneID" id="63806824"/>
<keyword evidence="3" id="KW-0067">ATP-binding</keyword>
<evidence type="ECO:0000256" key="2">
    <source>
        <dbReference type="ARBA" id="ARBA00022741"/>
    </source>
</evidence>
<reference evidence="7 8" key="1">
    <citation type="submission" date="2016-07" db="EMBL/GenBank/DDBJ databases">
        <title>Pervasive Adenine N6-methylation of Active Genes in Fungi.</title>
        <authorList>
            <consortium name="DOE Joint Genome Institute"/>
            <person name="Mondo S.J."/>
            <person name="Dannebaum R.O."/>
            <person name="Kuo R.C."/>
            <person name="Labutti K."/>
            <person name="Haridas S."/>
            <person name="Kuo A."/>
            <person name="Salamov A."/>
            <person name="Ahrendt S.R."/>
            <person name="Lipzen A."/>
            <person name="Sullivan W."/>
            <person name="Andreopoulos W.B."/>
            <person name="Clum A."/>
            <person name="Lindquist E."/>
            <person name="Daum C."/>
            <person name="Ramamoorthy G.K."/>
            <person name="Gryganskyi A."/>
            <person name="Culley D."/>
            <person name="Magnuson J.K."/>
            <person name="James T.Y."/>
            <person name="O'Malley M.A."/>
            <person name="Stajich J.E."/>
            <person name="Spatafora J.W."/>
            <person name="Visel A."/>
            <person name="Grigoriev I.V."/>
        </authorList>
    </citation>
    <scope>NUCLEOTIDE SEQUENCE [LARGE SCALE GENOMIC DNA]</scope>
    <source>
        <strain evidence="7 8">ATCC 12442</strain>
    </source>
</reference>
<dbReference type="PANTHER" id="PTHR11361">
    <property type="entry name" value="DNA MISMATCH REPAIR PROTEIN MUTS FAMILY MEMBER"/>
    <property type="match status" value="1"/>
</dbReference>
<keyword evidence="4" id="KW-0238">DNA-binding</keyword>
<dbReference type="Pfam" id="PF00488">
    <property type="entry name" value="MutS_V"/>
    <property type="match status" value="1"/>
</dbReference>
<dbReference type="InterPro" id="IPR027417">
    <property type="entry name" value="P-loop_NTPase"/>
</dbReference>
<dbReference type="PANTHER" id="PTHR11361:SF20">
    <property type="entry name" value="MUTS PROTEIN HOMOLOG 5"/>
    <property type="match status" value="1"/>
</dbReference>
<dbReference type="AlphaFoldDB" id="A0A1Y1WEV5"/>
<dbReference type="GO" id="GO:0006298">
    <property type="term" value="P:mismatch repair"/>
    <property type="evidence" value="ECO:0007669"/>
    <property type="project" value="InterPro"/>
</dbReference>
<dbReference type="GO" id="GO:0005634">
    <property type="term" value="C:nucleus"/>
    <property type="evidence" value="ECO:0007669"/>
    <property type="project" value="TreeGrafter"/>
</dbReference>
<evidence type="ECO:0008006" key="9">
    <source>
        <dbReference type="Google" id="ProtNLM"/>
    </source>
</evidence>
<accession>A0A1Y1WEV5</accession>
<dbReference type="OrthoDB" id="29596at2759"/>
<dbReference type="InterPro" id="IPR036187">
    <property type="entry name" value="DNA_mismatch_repair_MutS_sf"/>
</dbReference>
<keyword evidence="8" id="KW-1185">Reference proteome</keyword>
<dbReference type="InterPro" id="IPR000432">
    <property type="entry name" value="DNA_mismatch_repair_MutS_C"/>
</dbReference>
<comment type="similarity">
    <text evidence="1">Belongs to the DNA mismatch repair MutS family.</text>
</comment>
<evidence type="ECO:0000259" key="5">
    <source>
        <dbReference type="SMART" id="SM00533"/>
    </source>
</evidence>
<dbReference type="InterPro" id="IPR045076">
    <property type="entry name" value="MutS"/>
</dbReference>
<dbReference type="SMART" id="SM00534">
    <property type="entry name" value="MUTSac"/>
    <property type="match status" value="1"/>
</dbReference>
<evidence type="ECO:0000259" key="6">
    <source>
        <dbReference type="SMART" id="SM00534"/>
    </source>
</evidence>
<dbReference type="STRING" id="61395.A0A1Y1WEV5"/>
<protein>
    <recommendedName>
        <fullName evidence="9">DNA mismatch repair proteins mutS family domain-containing protein</fullName>
    </recommendedName>
</protein>
<evidence type="ECO:0000256" key="4">
    <source>
        <dbReference type="ARBA" id="ARBA00023125"/>
    </source>
</evidence>
<evidence type="ECO:0000256" key="3">
    <source>
        <dbReference type="ARBA" id="ARBA00022840"/>
    </source>
</evidence>
<evidence type="ECO:0000256" key="1">
    <source>
        <dbReference type="ARBA" id="ARBA00006271"/>
    </source>
</evidence>
<comment type="caution">
    <text evidence="7">The sequence shown here is derived from an EMBL/GenBank/DDBJ whole genome shotgun (WGS) entry which is preliminary data.</text>
</comment>
<dbReference type="Gene3D" id="1.10.1420.10">
    <property type="match status" value="1"/>
</dbReference>
<organism evidence="7 8">
    <name type="scientific">Linderina pennispora</name>
    <dbReference type="NCBI Taxonomy" id="61395"/>
    <lineage>
        <taxon>Eukaryota</taxon>
        <taxon>Fungi</taxon>
        <taxon>Fungi incertae sedis</taxon>
        <taxon>Zoopagomycota</taxon>
        <taxon>Kickxellomycotina</taxon>
        <taxon>Kickxellomycetes</taxon>
        <taxon>Kickxellales</taxon>
        <taxon>Kickxellaceae</taxon>
        <taxon>Linderina</taxon>
    </lineage>
</organism>
<dbReference type="GO" id="GO:0051026">
    <property type="term" value="P:chiasma assembly"/>
    <property type="evidence" value="ECO:0007669"/>
    <property type="project" value="TreeGrafter"/>
</dbReference>
<dbReference type="SUPFAM" id="SSF52540">
    <property type="entry name" value="P-loop containing nucleoside triphosphate hydrolases"/>
    <property type="match status" value="1"/>
</dbReference>
<dbReference type="Proteomes" id="UP000193922">
    <property type="component" value="Unassembled WGS sequence"/>
</dbReference>
<dbReference type="GO" id="GO:0140664">
    <property type="term" value="F:ATP-dependent DNA damage sensor activity"/>
    <property type="evidence" value="ECO:0007669"/>
    <property type="project" value="InterPro"/>
</dbReference>
<feature type="domain" description="DNA mismatch repair proteins mutS family" evidence="6">
    <location>
        <begin position="360"/>
        <end position="476"/>
    </location>
</feature>
<dbReference type="Gene3D" id="3.40.50.300">
    <property type="entry name" value="P-loop containing nucleotide triphosphate hydrolases"/>
    <property type="match status" value="2"/>
</dbReference>
<dbReference type="GO" id="GO:0030983">
    <property type="term" value="F:mismatched DNA binding"/>
    <property type="evidence" value="ECO:0007669"/>
    <property type="project" value="InterPro"/>
</dbReference>